<dbReference type="AlphaFoldDB" id="A0A914QK13"/>
<organism evidence="1 2">
    <name type="scientific">Panagrolaimus davidi</name>
    <dbReference type="NCBI Taxonomy" id="227884"/>
    <lineage>
        <taxon>Eukaryota</taxon>
        <taxon>Metazoa</taxon>
        <taxon>Ecdysozoa</taxon>
        <taxon>Nematoda</taxon>
        <taxon>Chromadorea</taxon>
        <taxon>Rhabditida</taxon>
        <taxon>Tylenchina</taxon>
        <taxon>Panagrolaimomorpha</taxon>
        <taxon>Panagrolaimoidea</taxon>
        <taxon>Panagrolaimidae</taxon>
        <taxon>Panagrolaimus</taxon>
    </lineage>
</organism>
<proteinExistence type="predicted"/>
<sequence length="283" mass="33166">MKLITFDESKKIAYFKEPILQCNRREKVLNFTLRDKDPEETITTSFDNIFIRKNYILCSMDQDSSNAIIVVFSIKENCDKIYNAINEAKSHQPQSAAIDENNVFKENFYIPLIKAVQQCVDGFQDLKNIILGFVNSLDTGERTYYFSVLAEFSFFVPCSTKDLQRHLRSNSENISAFDSEINDNTLPSRNARKRSFNNISREEDEFDESYEESYAESVDDEETCFDEPTPENSSSDIIFDFVEFLHHGKPKRKLLIFTSPERTHCYEFEYHRTATKYQCLQYL</sequence>
<evidence type="ECO:0000313" key="2">
    <source>
        <dbReference type="WBParaSite" id="PDA_v2.g29998.t1"/>
    </source>
</evidence>
<accession>A0A914QK13</accession>
<dbReference type="Proteomes" id="UP000887578">
    <property type="component" value="Unplaced"/>
</dbReference>
<protein>
    <submittedName>
        <fullName evidence="2">Uncharacterized protein</fullName>
    </submittedName>
</protein>
<keyword evidence="1" id="KW-1185">Reference proteome</keyword>
<name>A0A914QK13_9BILA</name>
<reference evidence="2" key="1">
    <citation type="submission" date="2022-11" db="UniProtKB">
        <authorList>
            <consortium name="WormBaseParasite"/>
        </authorList>
    </citation>
    <scope>IDENTIFICATION</scope>
</reference>
<dbReference type="WBParaSite" id="PDA_v2.g29998.t1">
    <property type="protein sequence ID" value="PDA_v2.g29998.t1"/>
    <property type="gene ID" value="PDA_v2.g29998"/>
</dbReference>
<evidence type="ECO:0000313" key="1">
    <source>
        <dbReference type="Proteomes" id="UP000887578"/>
    </source>
</evidence>